<feature type="domain" description="VOC" evidence="1">
    <location>
        <begin position="4"/>
        <end position="127"/>
    </location>
</feature>
<dbReference type="AlphaFoldDB" id="A0A3S0I645"/>
<gene>
    <name evidence="2" type="ORF">EJ104_05435</name>
</gene>
<evidence type="ECO:0000313" key="2">
    <source>
        <dbReference type="EMBL" id="RTR28348.1"/>
    </source>
</evidence>
<comment type="caution">
    <text evidence="2">The sequence shown here is derived from an EMBL/GenBank/DDBJ whole genome shotgun (WGS) entry which is preliminary data.</text>
</comment>
<dbReference type="InterPro" id="IPR037523">
    <property type="entry name" value="VOC_core"/>
</dbReference>
<dbReference type="OrthoDB" id="9798430at2"/>
<dbReference type="CDD" id="cd06587">
    <property type="entry name" value="VOC"/>
    <property type="match status" value="1"/>
</dbReference>
<dbReference type="Gene3D" id="3.10.180.10">
    <property type="entry name" value="2,3-Dihydroxybiphenyl 1,2-Dioxygenase, domain 1"/>
    <property type="match status" value="1"/>
</dbReference>
<evidence type="ECO:0000259" key="1">
    <source>
        <dbReference type="PROSITE" id="PS51819"/>
    </source>
</evidence>
<dbReference type="PROSITE" id="PS51819">
    <property type="entry name" value="VOC"/>
    <property type="match status" value="1"/>
</dbReference>
<dbReference type="Proteomes" id="UP000277766">
    <property type="component" value="Unassembled WGS sequence"/>
</dbReference>
<dbReference type="EMBL" id="RXPE01000007">
    <property type="protein sequence ID" value="RTR28348.1"/>
    <property type="molecule type" value="Genomic_DNA"/>
</dbReference>
<keyword evidence="3" id="KW-1185">Reference proteome</keyword>
<organism evidence="2 3">
    <name type="scientific">Deinococcus radiophilus</name>
    <dbReference type="NCBI Taxonomy" id="32062"/>
    <lineage>
        <taxon>Bacteria</taxon>
        <taxon>Thermotogati</taxon>
        <taxon>Deinococcota</taxon>
        <taxon>Deinococci</taxon>
        <taxon>Deinococcales</taxon>
        <taxon>Deinococcaceae</taxon>
        <taxon>Deinococcus</taxon>
    </lineage>
</organism>
<name>A0A3S0I645_9DEIO</name>
<reference evidence="2 3" key="1">
    <citation type="submission" date="2018-12" db="EMBL/GenBank/DDBJ databases">
        <title>Deinococcus radiophilus ATCC 27603 genome sequencing and assembly.</title>
        <authorList>
            <person name="Maclea K.S."/>
            <person name="Maynard C.R."/>
        </authorList>
    </citation>
    <scope>NUCLEOTIDE SEQUENCE [LARGE SCALE GENOMIC DNA]</scope>
    <source>
        <strain evidence="2 3">ATCC 27603</strain>
    </source>
</reference>
<sequence>MIAGLFETHLKVADLKRSEHFYGEVLGLELAHRDETRPITFYWLGGRGEAMLGLWEEAPENIQRQHFAFRSTVPEVLRAPAWLRERGLTPRNFLNDGTDQPMVFAWTPAIAIYFTDPDGHSLEFIAMLGGGPRPELGVISLEEWQSKL</sequence>
<protein>
    <submittedName>
        <fullName evidence="2">VOC family protein</fullName>
    </submittedName>
</protein>
<evidence type="ECO:0000313" key="3">
    <source>
        <dbReference type="Proteomes" id="UP000277766"/>
    </source>
</evidence>
<dbReference type="SUPFAM" id="SSF54593">
    <property type="entry name" value="Glyoxalase/Bleomycin resistance protein/Dihydroxybiphenyl dioxygenase"/>
    <property type="match status" value="1"/>
</dbReference>
<dbReference type="RefSeq" id="WP_126351740.1">
    <property type="nucleotide sequence ID" value="NZ_CP086380.1"/>
</dbReference>
<dbReference type="InterPro" id="IPR029068">
    <property type="entry name" value="Glyas_Bleomycin-R_OHBP_Dase"/>
</dbReference>
<dbReference type="InterPro" id="IPR004360">
    <property type="entry name" value="Glyas_Fos-R_dOase_dom"/>
</dbReference>
<proteinExistence type="predicted"/>
<accession>A0A3S0I645</accession>
<dbReference type="Pfam" id="PF00903">
    <property type="entry name" value="Glyoxalase"/>
    <property type="match status" value="1"/>
</dbReference>